<evidence type="ECO:0000313" key="1">
    <source>
        <dbReference type="EMBL" id="TCS60009.1"/>
    </source>
</evidence>
<organism evidence="1 2">
    <name type="scientific">Primorskyibacter sedentarius</name>
    <dbReference type="NCBI Taxonomy" id="745311"/>
    <lineage>
        <taxon>Bacteria</taxon>
        <taxon>Pseudomonadati</taxon>
        <taxon>Pseudomonadota</taxon>
        <taxon>Alphaproteobacteria</taxon>
        <taxon>Rhodobacterales</taxon>
        <taxon>Roseobacteraceae</taxon>
        <taxon>Primorskyibacter</taxon>
    </lineage>
</organism>
<protein>
    <submittedName>
        <fullName evidence="1">Uncharacterized protein</fullName>
    </submittedName>
</protein>
<sequence length="60" mass="7000">MSVWIELQFGEMLGLLLGYEISQYHCVIKGQSFWEKGRDAATFVVDIKERLRQWVNPIGI</sequence>
<dbReference type="Proteomes" id="UP000295696">
    <property type="component" value="Unassembled WGS sequence"/>
</dbReference>
<proteinExistence type="predicted"/>
<accession>A0A4R3J2I0</accession>
<keyword evidence="2" id="KW-1185">Reference proteome</keyword>
<name>A0A4R3J2I0_9RHOB</name>
<comment type="caution">
    <text evidence="1">The sequence shown here is derived from an EMBL/GenBank/DDBJ whole genome shotgun (WGS) entry which is preliminary data.</text>
</comment>
<gene>
    <name evidence="1" type="ORF">EDD52_11619</name>
</gene>
<reference evidence="1 2" key="1">
    <citation type="submission" date="2019-03" db="EMBL/GenBank/DDBJ databases">
        <title>Genomic Encyclopedia of Type Strains, Phase IV (KMG-IV): sequencing the most valuable type-strain genomes for metagenomic binning, comparative biology and taxonomic classification.</title>
        <authorList>
            <person name="Goeker M."/>
        </authorList>
    </citation>
    <scope>NUCLEOTIDE SEQUENCE [LARGE SCALE GENOMIC DNA]</scope>
    <source>
        <strain evidence="1 2">DSM 104836</strain>
    </source>
</reference>
<evidence type="ECO:0000313" key="2">
    <source>
        <dbReference type="Proteomes" id="UP000295696"/>
    </source>
</evidence>
<dbReference type="AlphaFoldDB" id="A0A4R3J2I0"/>
<dbReference type="EMBL" id="SLZU01000016">
    <property type="protein sequence ID" value="TCS60009.1"/>
    <property type="molecule type" value="Genomic_DNA"/>
</dbReference>